<evidence type="ECO:0000313" key="2">
    <source>
        <dbReference type="EMBL" id="OSX72117.1"/>
    </source>
</evidence>
<accession>A0A1X6NU68</accession>
<reference evidence="2 3" key="1">
    <citation type="submission" date="2017-03" db="EMBL/GenBank/DDBJ databases">
        <title>WGS assembly of Porphyra umbilicalis.</title>
        <authorList>
            <person name="Brawley S.H."/>
            <person name="Blouin N.A."/>
            <person name="Ficko-Blean E."/>
            <person name="Wheeler G.L."/>
            <person name="Lohr M."/>
            <person name="Goodson H.V."/>
            <person name="Jenkins J.W."/>
            <person name="Blaby-Haas C.E."/>
            <person name="Helliwell K.E."/>
            <person name="Chan C."/>
            <person name="Marriage T."/>
            <person name="Bhattacharya D."/>
            <person name="Klein A.S."/>
            <person name="Badis Y."/>
            <person name="Brodie J."/>
            <person name="Cao Y."/>
            <person name="Collen J."/>
            <person name="Dittami S.M."/>
            <person name="Gachon C.M."/>
            <person name="Green B.R."/>
            <person name="Karpowicz S."/>
            <person name="Kim J.W."/>
            <person name="Kudahl U."/>
            <person name="Lin S."/>
            <person name="Michel G."/>
            <person name="Mittag M."/>
            <person name="Olson B.J."/>
            <person name="Pangilinan J."/>
            <person name="Peng Y."/>
            <person name="Qiu H."/>
            <person name="Shu S."/>
            <person name="Singer J.T."/>
            <person name="Smith A.G."/>
            <person name="Sprecher B.N."/>
            <person name="Wagner V."/>
            <person name="Wang W."/>
            <person name="Wang Z.-Y."/>
            <person name="Yan J."/>
            <person name="Yarish C."/>
            <person name="Zoeuner-Riek S."/>
            <person name="Zhuang Y."/>
            <person name="Zou Y."/>
            <person name="Lindquist E.A."/>
            <person name="Grimwood J."/>
            <person name="Barry K."/>
            <person name="Rokhsar D.S."/>
            <person name="Schmutz J."/>
            <person name="Stiller J.W."/>
            <person name="Grossman A.R."/>
            <person name="Prochnik S.E."/>
        </authorList>
    </citation>
    <scope>NUCLEOTIDE SEQUENCE [LARGE SCALE GENOMIC DNA]</scope>
    <source>
        <strain evidence="2">4086291</strain>
    </source>
</reference>
<feature type="compositionally biased region" description="Gly residues" evidence="1">
    <location>
        <begin position="192"/>
        <end position="209"/>
    </location>
</feature>
<dbReference type="EMBL" id="KV919082">
    <property type="protein sequence ID" value="OSX72117.1"/>
    <property type="molecule type" value="Genomic_DNA"/>
</dbReference>
<feature type="compositionally biased region" description="Pro residues" evidence="1">
    <location>
        <begin position="623"/>
        <end position="635"/>
    </location>
</feature>
<dbReference type="Proteomes" id="UP000218209">
    <property type="component" value="Unassembled WGS sequence"/>
</dbReference>
<keyword evidence="3" id="KW-1185">Reference proteome</keyword>
<feature type="compositionally biased region" description="Low complexity" evidence="1">
    <location>
        <begin position="143"/>
        <end position="163"/>
    </location>
</feature>
<organism evidence="2 3">
    <name type="scientific">Porphyra umbilicalis</name>
    <name type="common">Purple laver</name>
    <name type="synonym">Red alga</name>
    <dbReference type="NCBI Taxonomy" id="2786"/>
    <lineage>
        <taxon>Eukaryota</taxon>
        <taxon>Rhodophyta</taxon>
        <taxon>Bangiophyceae</taxon>
        <taxon>Bangiales</taxon>
        <taxon>Bangiaceae</taxon>
        <taxon>Porphyra</taxon>
    </lineage>
</organism>
<feature type="compositionally biased region" description="Basic residues" evidence="1">
    <location>
        <begin position="99"/>
        <end position="110"/>
    </location>
</feature>
<gene>
    <name evidence="2" type="ORF">BU14_0465s0008</name>
</gene>
<feature type="compositionally biased region" description="Low complexity" evidence="1">
    <location>
        <begin position="69"/>
        <end position="97"/>
    </location>
</feature>
<feature type="region of interest" description="Disordered" evidence="1">
    <location>
        <begin position="549"/>
        <end position="647"/>
    </location>
</feature>
<feature type="compositionally biased region" description="Low complexity" evidence="1">
    <location>
        <begin position="111"/>
        <end position="126"/>
    </location>
</feature>
<evidence type="ECO:0000313" key="3">
    <source>
        <dbReference type="Proteomes" id="UP000218209"/>
    </source>
</evidence>
<proteinExistence type="predicted"/>
<feature type="region of interest" description="Disordered" evidence="1">
    <location>
        <begin position="1"/>
        <end position="211"/>
    </location>
</feature>
<name>A0A1X6NU68_PORUM</name>
<dbReference type="AlphaFoldDB" id="A0A1X6NU68"/>
<evidence type="ECO:0000256" key="1">
    <source>
        <dbReference type="SAM" id="MobiDB-lite"/>
    </source>
</evidence>
<sequence>MEGKRSSKMRSLARVLSRRSVVDASTEQRSASATAASEGATVPALSPGSPKSSSKRKPPPSPSYPGATAPVLRARASSSVSGSAGGASPTPQSSGTGRRFGRTRTLRRFGRSAATAAAVAAPEVAPSGGPTQRASHPGAVSPTTTAAAAAAAGLRSSVSEVSVRGSTPEALGAGKDSGSHRDLGALLRRRGGSGGGGGGGRRSNSGGAGDALAGVTRSDAFAFDEEPSKLRNAAFGGGKDVWDGDEHEPSILPWRKGKVSGTKNDILRTATVRKREINSKLMAELPKIVLAPYGDGDWARDVVVFLNNAMRREFMDLYALLDIMQRKKSLLTHDVIESFFDWWADFQVFCLAAVNAATDEVFPPITAREPITHQKVRQSSRMLTNGRFLVILQKITDYQSQFSRSKPAGEMLPGLLALVDELSFIHTYWASLEEVIPPVIAVHFRKRDKALWERRIAAHVRRGDNYDLNMALLGRWLSTAAEAKWKVANLRTSEHFTYGTWVREAERVHYRILKNFENRLVSEDESERARSIGVAMAVAPEWRERLEQSKTSTVELTSNKAADPAKAAKVATAPKAGAPASTTGGAATPAAPTGGAAVSSTSAGTPSRTSSSVSGGPSIGGDVPPPPEKPAPMMPRAPVVLINSSMA</sequence>
<feature type="compositionally biased region" description="Low complexity" evidence="1">
    <location>
        <begin position="10"/>
        <end position="37"/>
    </location>
</feature>
<feature type="compositionally biased region" description="Low complexity" evidence="1">
    <location>
        <begin position="557"/>
        <end position="622"/>
    </location>
</feature>
<protein>
    <submittedName>
        <fullName evidence="2">Uncharacterized protein</fullName>
    </submittedName>
</protein>